<dbReference type="GO" id="GO:0005634">
    <property type="term" value="C:nucleus"/>
    <property type="evidence" value="ECO:0007669"/>
    <property type="project" value="UniProtKB-SubCell"/>
</dbReference>
<feature type="region of interest" description="Disordered" evidence="4">
    <location>
        <begin position="75"/>
        <end position="137"/>
    </location>
</feature>
<protein>
    <submittedName>
        <fullName evidence="6">OLC1v1008855C5</fullName>
    </submittedName>
</protein>
<name>A0AAV1DQR1_OLDCO</name>
<dbReference type="SMART" id="SM00509">
    <property type="entry name" value="TFS2N"/>
    <property type="match status" value="1"/>
</dbReference>
<evidence type="ECO:0000313" key="7">
    <source>
        <dbReference type="Proteomes" id="UP001161247"/>
    </source>
</evidence>
<dbReference type="PANTHER" id="PTHR47210">
    <property type="entry name" value="MEDIATOR OF RNA POLYMERASE II TRANSCRIPTION SUBUNIT 26C-RELATED"/>
    <property type="match status" value="1"/>
</dbReference>
<feature type="region of interest" description="Disordered" evidence="4">
    <location>
        <begin position="242"/>
        <end position="325"/>
    </location>
</feature>
<dbReference type="Pfam" id="PF08711">
    <property type="entry name" value="Med26"/>
    <property type="match status" value="1"/>
</dbReference>
<sequence>MDLDELRSILSKSKVDVWSLIDSAITVASLDYGDELRDRRDGIVQKLYFPTASSSSSGQLCRNCHGDVRVIDENKQTRHQQQQQQQLRQDQDRNQNQKKNDNQVHRSSKSPLTPESNHNDYGMGNVDDVDDLDLNGGLFDDEQEKILHIRERLEDPEQDEESLVELLQTLVDMDITFKALQETDIGRVVSGFRKQHPSNEVRKLAKLLVRNWKETVDEWVRLNQPGQASVSLIGEESPQLNMQHKTQQNGHHQGSDFGYSPNPQNWGSGSEKNYSEPETKVKSAPSREAPSRPPQSAPTPKSASAPPPNRQKDSTIDLEKLNSARRRLQENYQEAQNAKKQRTIQVMDLHELPKPKNAFFAKNKGGFQGRNHR</sequence>
<feature type="compositionally biased region" description="Polar residues" evidence="4">
    <location>
        <begin position="242"/>
        <end position="252"/>
    </location>
</feature>
<dbReference type="SUPFAM" id="SSF47676">
    <property type="entry name" value="Conserved domain common to transcription factors TFIIS, elongin A, CRSP70"/>
    <property type="match status" value="1"/>
</dbReference>
<dbReference type="EMBL" id="OX459123">
    <property type="protein sequence ID" value="CAI9109098.1"/>
    <property type="molecule type" value="Genomic_DNA"/>
</dbReference>
<evidence type="ECO:0000256" key="1">
    <source>
        <dbReference type="ARBA" id="ARBA00004123"/>
    </source>
</evidence>
<gene>
    <name evidence="6" type="ORF">OLC1_LOCUS17054</name>
</gene>
<dbReference type="InterPro" id="IPR003617">
    <property type="entry name" value="TFIIS/CRSP70_N_sub"/>
</dbReference>
<comment type="subcellular location">
    <subcellularLocation>
        <location evidence="1 3">Nucleus</location>
    </subcellularLocation>
</comment>
<evidence type="ECO:0000313" key="6">
    <source>
        <dbReference type="EMBL" id="CAI9109098.1"/>
    </source>
</evidence>
<feature type="compositionally biased region" description="Basic and acidic residues" evidence="4">
    <location>
        <begin position="89"/>
        <end position="104"/>
    </location>
</feature>
<evidence type="ECO:0000256" key="3">
    <source>
        <dbReference type="PROSITE-ProRule" id="PRU00649"/>
    </source>
</evidence>
<dbReference type="InterPro" id="IPR017923">
    <property type="entry name" value="TFIIS_N"/>
</dbReference>
<reference evidence="6" key="1">
    <citation type="submission" date="2023-03" db="EMBL/GenBank/DDBJ databases">
        <authorList>
            <person name="Julca I."/>
        </authorList>
    </citation>
    <scope>NUCLEOTIDE SEQUENCE</scope>
</reference>
<feature type="domain" description="TFIIS N-terminal" evidence="5">
    <location>
        <begin position="144"/>
        <end position="219"/>
    </location>
</feature>
<accession>A0AAV1DQR1</accession>
<dbReference type="InterPro" id="IPR035441">
    <property type="entry name" value="TFIIS/LEDGF_dom_sf"/>
</dbReference>
<evidence type="ECO:0000259" key="5">
    <source>
        <dbReference type="PROSITE" id="PS51319"/>
    </source>
</evidence>
<proteinExistence type="predicted"/>
<evidence type="ECO:0000256" key="2">
    <source>
        <dbReference type="ARBA" id="ARBA00023242"/>
    </source>
</evidence>
<feature type="compositionally biased region" description="Low complexity" evidence="4">
    <location>
        <begin position="79"/>
        <end position="88"/>
    </location>
</feature>
<dbReference type="CDD" id="cd00183">
    <property type="entry name" value="TFIIS_I"/>
    <property type="match status" value="1"/>
</dbReference>
<dbReference type="AlphaFoldDB" id="A0AAV1DQR1"/>
<evidence type="ECO:0000256" key="4">
    <source>
        <dbReference type="SAM" id="MobiDB-lite"/>
    </source>
</evidence>
<organism evidence="6 7">
    <name type="scientific">Oldenlandia corymbosa var. corymbosa</name>
    <dbReference type="NCBI Taxonomy" id="529605"/>
    <lineage>
        <taxon>Eukaryota</taxon>
        <taxon>Viridiplantae</taxon>
        <taxon>Streptophyta</taxon>
        <taxon>Embryophyta</taxon>
        <taxon>Tracheophyta</taxon>
        <taxon>Spermatophyta</taxon>
        <taxon>Magnoliopsida</taxon>
        <taxon>eudicotyledons</taxon>
        <taxon>Gunneridae</taxon>
        <taxon>Pentapetalae</taxon>
        <taxon>asterids</taxon>
        <taxon>lamiids</taxon>
        <taxon>Gentianales</taxon>
        <taxon>Rubiaceae</taxon>
        <taxon>Rubioideae</taxon>
        <taxon>Spermacoceae</taxon>
        <taxon>Hedyotis-Oldenlandia complex</taxon>
        <taxon>Oldenlandia</taxon>
    </lineage>
</organism>
<dbReference type="Proteomes" id="UP001161247">
    <property type="component" value="Chromosome 6"/>
</dbReference>
<feature type="compositionally biased region" description="Polar residues" evidence="4">
    <location>
        <begin position="261"/>
        <end position="272"/>
    </location>
</feature>
<feature type="compositionally biased region" description="Basic and acidic residues" evidence="4">
    <location>
        <begin position="310"/>
        <end position="322"/>
    </location>
</feature>
<feature type="compositionally biased region" description="Acidic residues" evidence="4">
    <location>
        <begin position="127"/>
        <end position="137"/>
    </location>
</feature>
<dbReference type="InterPro" id="IPR044790">
    <property type="entry name" value="MD26C-like"/>
</dbReference>
<dbReference type="Gene3D" id="1.20.930.10">
    <property type="entry name" value="Conserved domain common to transcription factors TFIIS, elongin A, CRSP70"/>
    <property type="match status" value="1"/>
</dbReference>
<keyword evidence="2 3" id="KW-0539">Nucleus</keyword>
<dbReference type="PANTHER" id="PTHR47210:SF1">
    <property type="entry name" value="MEDIATOR OF RNA POLYMERASE II TRANSCRIPTION SUBUNIT 26C-RELATED"/>
    <property type="match status" value="1"/>
</dbReference>
<dbReference type="PROSITE" id="PS51319">
    <property type="entry name" value="TFIIS_N"/>
    <property type="match status" value="1"/>
</dbReference>
<keyword evidence="7" id="KW-1185">Reference proteome</keyword>